<feature type="region of interest" description="Disordered" evidence="4">
    <location>
        <begin position="30"/>
        <end position="50"/>
    </location>
</feature>
<feature type="chain" id="PRO_5047531420" evidence="5">
    <location>
        <begin position="31"/>
        <end position="350"/>
    </location>
</feature>
<name>A0ABT6TAP7_9BACL</name>
<keyword evidence="8" id="KW-1185">Reference proteome</keyword>
<feature type="signal peptide" evidence="5">
    <location>
        <begin position="1"/>
        <end position="30"/>
    </location>
</feature>
<dbReference type="InterPro" id="IPR001638">
    <property type="entry name" value="Solute-binding_3/MltF_N"/>
</dbReference>
<proteinExistence type="inferred from homology"/>
<dbReference type="InterPro" id="IPR015168">
    <property type="entry name" value="SsuA/THI5"/>
</dbReference>
<dbReference type="PANTHER" id="PTHR30024">
    <property type="entry name" value="ALIPHATIC SULFONATES-BINDING PROTEIN-RELATED"/>
    <property type="match status" value="1"/>
</dbReference>
<gene>
    <name evidence="7" type="ORF">KB449_01635</name>
</gene>
<dbReference type="CDD" id="cd01008">
    <property type="entry name" value="PBP2_NrtA_SsuA_CpmA_like"/>
    <property type="match status" value="1"/>
</dbReference>
<comment type="subcellular location">
    <subcellularLocation>
        <location evidence="1">Periplasm</location>
    </subcellularLocation>
</comment>
<dbReference type="PANTHER" id="PTHR30024:SF47">
    <property type="entry name" value="TAURINE-BINDING PERIPLASMIC PROTEIN"/>
    <property type="match status" value="1"/>
</dbReference>
<dbReference type="SMART" id="SM00062">
    <property type="entry name" value="PBPb"/>
    <property type="match status" value="1"/>
</dbReference>
<feature type="domain" description="Solute-binding protein family 3/N-terminal" evidence="6">
    <location>
        <begin position="77"/>
        <end position="289"/>
    </location>
</feature>
<keyword evidence="3 5" id="KW-0732">Signal</keyword>
<comment type="caution">
    <text evidence="7">The sequence shown here is derived from an EMBL/GenBank/DDBJ whole genome shotgun (WGS) entry which is preliminary data.</text>
</comment>
<comment type="similarity">
    <text evidence="2">Belongs to the bacterial solute-binding protein SsuA/TauA family.</text>
</comment>
<reference evidence="7" key="1">
    <citation type="submission" date="2023-04" db="EMBL/GenBank/DDBJ databases">
        <title>Comparative genomic analysis of Cohnella hashimotonis sp. nov., isolated from the International Space Station.</title>
        <authorList>
            <person name="Venkateswaran K."/>
            <person name="Simpson A."/>
        </authorList>
    </citation>
    <scope>NUCLEOTIDE SEQUENCE</scope>
    <source>
        <strain evidence="7">F6_2S_P_1</strain>
    </source>
</reference>
<accession>A0ABT6TAP7</accession>
<dbReference type="PROSITE" id="PS51257">
    <property type="entry name" value="PROKAR_LIPOPROTEIN"/>
    <property type="match status" value="1"/>
</dbReference>
<dbReference type="Pfam" id="PF09084">
    <property type="entry name" value="NMT1"/>
    <property type="match status" value="1"/>
</dbReference>
<evidence type="ECO:0000259" key="6">
    <source>
        <dbReference type="SMART" id="SM00062"/>
    </source>
</evidence>
<sequence>MLKKKWMGTGIVTAALALVLAGCGGSNNNAGGAASPSGSEGASASASPSTSASASAPASAELQKIRYAPFNGVSGLAVRFGIEKGFFKDEGLDVELISTQKPIEALTSKDVDIVDVATTNAIVAAGKGAPIKIVSSMFRTKGPFYLVARTGIDSVEDLKGKKVGAAVLGSGLDVYTQTILKAHGLSKDDVTYLADGVNDAAYASLTSGQVDATIIHEPFASLAEIEGTGKILAKGWDYLPTFHTGVLASRNDFIENHPELVEKLLRAYFKSQDYAKSNLDEYKKYFLENVKINPAAVDKAFERENVLWENNPDVDLNALKDTQQVQVDLGFQDQIYDVDKILDLRFIPKK</sequence>
<evidence type="ECO:0000256" key="1">
    <source>
        <dbReference type="ARBA" id="ARBA00004418"/>
    </source>
</evidence>
<evidence type="ECO:0000256" key="3">
    <source>
        <dbReference type="ARBA" id="ARBA00022729"/>
    </source>
</evidence>
<dbReference type="Gene3D" id="3.40.190.10">
    <property type="entry name" value="Periplasmic binding protein-like II"/>
    <property type="match status" value="2"/>
</dbReference>
<evidence type="ECO:0000313" key="8">
    <source>
        <dbReference type="Proteomes" id="UP001161691"/>
    </source>
</evidence>
<dbReference type="RefSeq" id="WP_282906689.1">
    <property type="nucleotide sequence ID" value="NZ_JAGRPV010000001.1"/>
</dbReference>
<dbReference type="SUPFAM" id="SSF53850">
    <property type="entry name" value="Periplasmic binding protein-like II"/>
    <property type="match status" value="1"/>
</dbReference>
<organism evidence="7 8">
    <name type="scientific">Cohnella hashimotonis</name>
    <dbReference type="NCBI Taxonomy" id="2826895"/>
    <lineage>
        <taxon>Bacteria</taxon>
        <taxon>Bacillati</taxon>
        <taxon>Bacillota</taxon>
        <taxon>Bacilli</taxon>
        <taxon>Bacillales</taxon>
        <taxon>Paenibacillaceae</taxon>
        <taxon>Cohnella</taxon>
    </lineage>
</organism>
<evidence type="ECO:0000256" key="5">
    <source>
        <dbReference type="SAM" id="SignalP"/>
    </source>
</evidence>
<evidence type="ECO:0000256" key="4">
    <source>
        <dbReference type="SAM" id="MobiDB-lite"/>
    </source>
</evidence>
<protein>
    <submittedName>
        <fullName evidence="7">ABC transporter substrate-binding protein</fullName>
    </submittedName>
</protein>
<dbReference type="EMBL" id="JAGRPV010000001">
    <property type="protein sequence ID" value="MDI4643636.1"/>
    <property type="molecule type" value="Genomic_DNA"/>
</dbReference>
<dbReference type="Proteomes" id="UP001161691">
    <property type="component" value="Unassembled WGS sequence"/>
</dbReference>
<evidence type="ECO:0000256" key="2">
    <source>
        <dbReference type="ARBA" id="ARBA00010742"/>
    </source>
</evidence>
<evidence type="ECO:0000313" key="7">
    <source>
        <dbReference type="EMBL" id="MDI4643636.1"/>
    </source>
</evidence>